<keyword evidence="1" id="KW-1133">Transmembrane helix</keyword>
<accession>A0A7U8GSJ8</accession>
<evidence type="ECO:0000256" key="2">
    <source>
        <dbReference type="SAM" id="SignalP"/>
    </source>
</evidence>
<keyword evidence="1" id="KW-0812">Transmembrane</keyword>
<dbReference type="OrthoDB" id="6121556at2"/>
<keyword evidence="4" id="KW-1185">Reference proteome</keyword>
<dbReference type="AlphaFoldDB" id="A0A7U8GSJ8"/>
<feature type="chain" id="PRO_5030617535" evidence="2">
    <location>
        <begin position="23"/>
        <end position="67"/>
    </location>
</feature>
<dbReference type="EMBL" id="AAOW01000009">
    <property type="protein sequence ID" value="EAR61327.1"/>
    <property type="molecule type" value="Genomic_DNA"/>
</dbReference>
<evidence type="ECO:0000313" key="4">
    <source>
        <dbReference type="Proteomes" id="UP000002171"/>
    </source>
</evidence>
<protein>
    <submittedName>
        <fullName evidence="3">Uncharacterized protein</fullName>
    </submittedName>
</protein>
<keyword evidence="2" id="KW-0732">Signal</keyword>
<feature type="transmembrane region" description="Helical" evidence="1">
    <location>
        <begin position="44"/>
        <end position="60"/>
    </location>
</feature>
<gene>
    <name evidence="3" type="ORF">MED92_11389</name>
</gene>
<reference evidence="3 4" key="1">
    <citation type="submission" date="2006-02" db="EMBL/GenBank/DDBJ databases">
        <authorList>
            <person name="Pinhassi J."/>
            <person name="Pedros-Alio C."/>
            <person name="Ferriera S."/>
            <person name="Johnson J."/>
            <person name="Kravitz S."/>
            <person name="Halpern A."/>
            <person name="Remington K."/>
            <person name="Beeson K."/>
            <person name="Tran B."/>
            <person name="Rogers Y.-H."/>
            <person name="Friedman R."/>
            <person name="Venter J.C."/>
        </authorList>
    </citation>
    <scope>NUCLEOTIDE SEQUENCE [LARGE SCALE GENOMIC DNA]</scope>
    <source>
        <strain evidence="3 4">MED92</strain>
    </source>
</reference>
<organism evidence="3 4">
    <name type="scientific">Neptuniibacter caesariensis</name>
    <dbReference type="NCBI Taxonomy" id="207954"/>
    <lineage>
        <taxon>Bacteria</taxon>
        <taxon>Pseudomonadati</taxon>
        <taxon>Pseudomonadota</taxon>
        <taxon>Gammaproteobacteria</taxon>
        <taxon>Oceanospirillales</taxon>
        <taxon>Oceanospirillaceae</taxon>
        <taxon>Neptuniibacter</taxon>
    </lineage>
</organism>
<dbReference type="InterPro" id="IPR007038">
    <property type="entry name" value="HupE_UreJ"/>
</dbReference>
<name>A0A7U8GSJ8_NEPCE</name>
<dbReference type="Proteomes" id="UP000002171">
    <property type="component" value="Unassembled WGS sequence"/>
</dbReference>
<proteinExistence type="predicted"/>
<feature type="signal peptide" evidence="2">
    <location>
        <begin position="1"/>
        <end position="22"/>
    </location>
</feature>
<dbReference type="Pfam" id="PF04955">
    <property type="entry name" value="HupE_UreJ"/>
    <property type="match status" value="1"/>
</dbReference>
<comment type="caution">
    <text evidence="3">The sequence shown here is derived from an EMBL/GenBank/DDBJ whole genome shotgun (WGS) entry which is preliminary data.</text>
</comment>
<sequence length="67" mass="7199">MKNYMSIFSLALIALSSTTATAHDGSEQTSVLKGLIHFMTEPDHLLASGVVAAGLIYFIRKASTKRS</sequence>
<evidence type="ECO:0000256" key="1">
    <source>
        <dbReference type="SAM" id="Phobius"/>
    </source>
</evidence>
<keyword evidence="1" id="KW-0472">Membrane</keyword>
<dbReference type="RefSeq" id="WP_007019871.1">
    <property type="nucleotide sequence ID" value="NZ_CH724125.1"/>
</dbReference>
<evidence type="ECO:0000313" key="3">
    <source>
        <dbReference type="EMBL" id="EAR61327.1"/>
    </source>
</evidence>